<dbReference type="GO" id="GO:0020037">
    <property type="term" value="F:heme binding"/>
    <property type="evidence" value="ECO:0007669"/>
    <property type="project" value="InterPro"/>
</dbReference>
<evidence type="ECO:0000256" key="9">
    <source>
        <dbReference type="PROSITE-ProRule" id="PRU00433"/>
    </source>
</evidence>
<evidence type="ECO:0000256" key="2">
    <source>
        <dbReference type="ARBA" id="ARBA00022475"/>
    </source>
</evidence>
<keyword evidence="6 10" id="KW-1133">Transmembrane helix</keyword>
<dbReference type="GO" id="GO:0005886">
    <property type="term" value="C:plasma membrane"/>
    <property type="evidence" value="ECO:0007669"/>
    <property type="project" value="UniProtKB-SubCell"/>
</dbReference>
<comment type="subcellular location">
    <subcellularLocation>
        <location evidence="1">Cell membrane</location>
        <topology evidence="1">Multi-pass membrane protein</topology>
    </subcellularLocation>
</comment>
<dbReference type="NCBIfam" id="TIGR02229">
    <property type="entry name" value="caa3_sub_IV"/>
    <property type="match status" value="1"/>
</dbReference>
<accession>W4LAF9</accession>
<keyword evidence="8 10" id="KW-0472">Membrane</keyword>
<feature type="transmembrane region" description="Helical" evidence="10">
    <location>
        <begin position="188"/>
        <end position="211"/>
    </location>
</feature>
<evidence type="ECO:0000256" key="6">
    <source>
        <dbReference type="ARBA" id="ARBA00022989"/>
    </source>
</evidence>
<keyword evidence="4 10" id="KW-0812">Transmembrane</keyword>
<evidence type="ECO:0000256" key="4">
    <source>
        <dbReference type="ARBA" id="ARBA00022692"/>
    </source>
</evidence>
<evidence type="ECO:0000256" key="1">
    <source>
        <dbReference type="ARBA" id="ARBA00004651"/>
    </source>
</evidence>
<feature type="transmembrane region" description="Helical" evidence="10">
    <location>
        <begin position="156"/>
        <end position="176"/>
    </location>
</feature>
<dbReference type="Pfam" id="PF03626">
    <property type="entry name" value="COX4_pro"/>
    <property type="match status" value="1"/>
</dbReference>
<dbReference type="Gene3D" id="1.10.760.10">
    <property type="entry name" value="Cytochrome c-like domain"/>
    <property type="match status" value="1"/>
</dbReference>
<dbReference type="HOGENOM" id="CLU_820584_0_0_7"/>
<keyword evidence="7 9" id="KW-0408">Iron</keyword>
<dbReference type="GO" id="GO:0046872">
    <property type="term" value="F:metal ion binding"/>
    <property type="evidence" value="ECO:0007669"/>
    <property type="project" value="UniProtKB-KW"/>
</dbReference>
<evidence type="ECO:0000313" key="13">
    <source>
        <dbReference type="Proteomes" id="UP000019141"/>
    </source>
</evidence>
<dbReference type="InterPro" id="IPR036909">
    <property type="entry name" value="Cyt_c-like_dom_sf"/>
</dbReference>
<keyword evidence="5 9" id="KW-0479">Metal-binding</keyword>
<sequence length="338" mass="37170">MQDLIILSHDAYTDLRQSLKEIDVDLCYSAASARPLRMRWTPERVHDKGFRQAIEERRPANASFRIVSVEVTKPGNRLWPDQLAVTFHAVSERQEAALQTYLTAHRIGMPQLQPVATASESEDNPSKTYIQIALLLAALTALEVAAFYLPDSLQPPGWMLLIVLVLLSVVKFGLVASYFMHLRYDHRIYASCFAAGLVVATGTIFALVALFRDPSTLMIATADARPPIQQQVINPPPVPSAPGNMDAGQHVFGKYGCGACHLVTSLPAARGNIGPALDGLAQRAAQRVPEMSSADYIRQSIADPGAYVVKGYLKLMPNLRTGMNDQEFNDLMAWLQTL</sequence>
<comment type="caution">
    <text evidence="12">The sequence shown here is derived from an EMBL/GenBank/DDBJ whole genome shotgun (WGS) entry which is preliminary data.</text>
</comment>
<dbReference type="EMBL" id="AZHW01000972">
    <property type="protein sequence ID" value="ETW94992.1"/>
    <property type="molecule type" value="Genomic_DNA"/>
</dbReference>
<keyword evidence="2" id="KW-1003">Cell membrane</keyword>
<feature type="domain" description="Cytochrome c" evidence="11">
    <location>
        <begin position="243"/>
        <end position="338"/>
    </location>
</feature>
<name>W4LAF9_ENTF1</name>
<keyword evidence="13" id="KW-1185">Reference proteome</keyword>
<evidence type="ECO:0000256" key="10">
    <source>
        <dbReference type="SAM" id="Phobius"/>
    </source>
</evidence>
<dbReference type="SUPFAM" id="SSF46626">
    <property type="entry name" value="Cytochrome c"/>
    <property type="match status" value="1"/>
</dbReference>
<evidence type="ECO:0000256" key="7">
    <source>
        <dbReference type="ARBA" id="ARBA00023004"/>
    </source>
</evidence>
<dbReference type="GO" id="GO:0009055">
    <property type="term" value="F:electron transfer activity"/>
    <property type="evidence" value="ECO:0007669"/>
    <property type="project" value="InterPro"/>
</dbReference>
<evidence type="ECO:0000256" key="8">
    <source>
        <dbReference type="ARBA" id="ARBA00023136"/>
    </source>
</evidence>
<feature type="transmembrane region" description="Helical" evidence="10">
    <location>
        <begin position="129"/>
        <end position="150"/>
    </location>
</feature>
<keyword evidence="3 9" id="KW-0349">Heme</keyword>
<dbReference type="InterPro" id="IPR005171">
    <property type="entry name" value="Cyt_c_oxidase_su4_prok"/>
</dbReference>
<gene>
    <name evidence="12" type="ORF">ETSY1_32475</name>
</gene>
<protein>
    <recommendedName>
        <fullName evidence="11">Cytochrome c domain-containing protein</fullName>
    </recommendedName>
</protein>
<evidence type="ECO:0000313" key="12">
    <source>
        <dbReference type="EMBL" id="ETW94992.1"/>
    </source>
</evidence>
<dbReference type="InterPro" id="IPR009056">
    <property type="entry name" value="Cyt_c-like_dom"/>
</dbReference>
<reference evidence="12 13" key="1">
    <citation type="journal article" date="2014" name="Nature">
        <title>An environmental bacterial taxon with a large and distinct metabolic repertoire.</title>
        <authorList>
            <person name="Wilson M.C."/>
            <person name="Mori T."/>
            <person name="Ruckert C."/>
            <person name="Uria A.R."/>
            <person name="Helf M.J."/>
            <person name="Takada K."/>
            <person name="Gernert C."/>
            <person name="Steffens U.A."/>
            <person name="Heycke N."/>
            <person name="Schmitt S."/>
            <person name="Rinke C."/>
            <person name="Helfrich E.J."/>
            <person name="Brachmann A.O."/>
            <person name="Gurgui C."/>
            <person name="Wakimoto T."/>
            <person name="Kracht M."/>
            <person name="Crusemann M."/>
            <person name="Hentschel U."/>
            <person name="Abe I."/>
            <person name="Matsunaga S."/>
            <person name="Kalinowski J."/>
            <person name="Takeyama H."/>
            <person name="Piel J."/>
        </authorList>
    </citation>
    <scope>NUCLEOTIDE SEQUENCE [LARGE SCALE GENOMIC DNA]</scope>
    <source>
        <strain evidence="13">TSY1</strain>
    </source>
</reference>
<dbReference type="Proteomes" id="UP000019141">
    <property type="component" value="Unassembled WGS sequence"/>
</dbReference>
<dbReference type="AlphaFoldDB" id="W4LAF9"/>
<evidence type="ECO:0000256" key="3">
    <source>
        <dbReference type="ARBA" id="ARBA00022617"/>
    </source>
</evidence>
<dbReference type="PROSITE" id="PS51007">
    <property type="entry name" value="CYTC"/>
    <property type="match status" value="1"/>
</dbReference>
<evidence type="ECO:0000256" key="5">
    <source>
        <dbReference type="ARBA" id="ARBA00022723"/>
    </source>
</evidence>
<dbReference type="Pfam" id="PF00034">
    <property type="entry name" value="Cytochrom_C"/>
    <property type="match status" value="1"/>
</dbReference>
<organism evidence="12 13">
    <name type="scientific">Entotheonella factor</name>
    <dbReference type="NCBI Taxonomy" id="1429438"/>
    <lineage>
        <taxon>Bacteria</taxon>
        <taxon>Pseudomonadati</taxon>
        <taxon>Nitrospinota/Tectimicrobiota group</taxon>
        <taxon>Candidatus Tectimicrobiota</taxon>
        <taxon>Candidatus Entotheonellia</taxon>
        <taxon>Candidatus Entotheonellales</taxon>
        <taxon>Candidatus Entotheonellaceae</taxon>
        <taxon>Candidatus Entotheonella</taxon>
    </lineage>
</organism>
<evidence type="ECO:0000259" key="11">
    <source>
        <dbReference type="PROSITE" id="PS51007"/>
    </source>
</evidence>
<dbReference type="InterPro" id="IPR011743">
    <property type="entry name" value="Caa3_sub_IV"/>
</dbReference>
<proteinExistence type="predicted"/>